<evidence type="ECO:0000256" key="5">
    <source>
        <dbReference type="ARBA" id="ARBA00023136"/>
    </source>
</evidence>
<dbReference type="GO" id="GO:0005886">
    <property type="term" value="C:plasma membrane"/>
    <property type="evidence" value="ECO:0007669"/>
    <property type="project" value="TreeGrafter"/>
</dbReference>
<dbReference type="SUPFAM" id="SSF103473">
    <property type="entry name" value="MFS general substrate transporter"/>
    <property type="match status" value="1"/>
</dbReference>
<dbReference type="PROSITE" id="PS50850">
    <property type="entry name" value="MFS"/>
    <property type="match status" value="1"/>
</dbReference>
<feature type="transmembrane region" description="Helical" evidence="7">
    <location>
        <begin position="343"/>
        <end position="368"/>
    </location>
</feature>
<dbReference type="FunFam" id="1.20.1720.10:FF:000012">
    <property type="entry name" value="MFS toxin efflux pump (AflT)"/>
    <property type="match status" value="1"/>
</dbReference>
<accession>A0A395NQF4</accession>
<dbReference type="InterPro" id="IPR020846">
    <property type="entry name" value="MFS_dom"/>
</dbReference>
<keyword evidence="3 7" id="KW-0812">Transmembrane</keyword>
<feature type="transmembrane region" description="Helical" evidence="7">
    <location>
        <begin position="197"/>
        <end position="217"/>
    </location>
</feature>
<sequence>MSSTSPTPRLSSDKTERGSLPPPLNNDHEIDTEKEIAVAGDEKQRDGGVLEEVTKTTTTATNATLNYPKGVKLVSILFALCLAIFLVALDQTIIAPALGTITARFQSVKDIGWYGSAYLLTTTALQPMYGAIYKYFNVKWSYLAAIFIFEIGSLLSAVAPSSKALIVGRAIAGIGTAGLFSGSIVIISLSMPLEKRPLAFGLIGGMWGIASVAGPLLGGAFTENVSWRWCFYINLPIGGLAMLIVVLILHVNRNSDDTLNMTIMERILEIDILGTVIFIPAIVCLLLALQWGGAEYPWNNSKIIGLFVGFGLMIALFIGIQFWKGDKGTLPPRMFKNRNVLCAMLFSLFFGAGFFPLVFYLSLYFQAIQGVSAVTAGIKILPLLLSTVVISVLSGGLISVIGYYNFIIIPCMILYTVGCGMITTFAVHTPLKEWFGYQVIAGLGIGAGFQASILVVQTVLPQEWVPVGTACVQFFQVLGGAVFVAVAQTLFQNGLIDQLEADNLGINPQLFINSGASEIKSVLAGIGRLDALDSVLEAYMLGLRHTYYISVACAGCAFLCCLGFEWKSVKKGVDGKKPEIAVGMA</sequence>
<proteinExistence type="predicted"/>
<evidence type="ECO:0000313" key="9">
    <source>
        <dbReference type="EMBL" id="RFU78302.1"/>
    </source>
</evidence>
<name>A0A395NQF4_TRIAR</name>
<evidence type="ECO:0000256" key="4">
    <source>
        <dbReference type="ARBA" id="ARBA00022989"/>
    </source>
</evidence>
<feature type="transmembrane region" description="Helical" evidence="7">
    <location>
        <begin position="439"/>
        <end position="460"/>
    </location>
</feature>
<dbReference type="CDD" id="cd17502">
    <property type="entry name" value="MFS_Azr1_MDR_like"/>
    <property type="match status" value="1"/>
</dbReference>
<evidence type="ECO:0000256" key="7">
    <source>
        <dbReference type="SAM" id="Phobius"/>
    </source>
</evidence>
<feature type="transmembrane region" description="Helical" evidence="7">
    <location>
        <begin position="73"/>
        <end position="99"/>
    </location>
</feature>
<feature type="domain" description="Major facilitator superfamily (MFS) profile" evidence="8">
    <location>
        <begin position="76"/>
        <end position="533"/>
    </location>
</feature>
<feature type="transmembrane region" description="Helical" evidence="7">
    <location>
        <begin position="141"/>
        <end position="159"/>
    </location>
</feature>
<dbReference type="EMBL" id="PXOA01000217">
    <property type="protein sequence ID" value="RFU78302.1"/>
    <property type="molecule type" value="Genomic_DNA"/>
</dbReference>
<dbReference type="AlphaFoldDB" id="A0A395NQF4"/>
<dbReference type="GO" id="GO:0022857">
    <property type="term" value="F:transmembrane transporter activity"/>
    <property type="evidence" value="ECO:0007669"/>
    <property type="project" value="InterPro"/>
</dbReference>
<evidence type="ECO:0000256" key="2">
    <source>
        <dbReference type="ARBA" id="ARBA00022448"/>
    </source>
</evidence>
<dbReference type="PANTHER" id="PTHR23501:SF198">
    <property type="entry name" value="AZOLE RESISTANCE PROTEIN 1-RELATED"/>
    <property type="match status" value="1"/>
</dbReference>
<keyword evidence="10" id="KW-1185">Reference proteome</keyword>
<evidence type="ECO:0000256" key="3">
    <source>
        <dbReference type="ARBA" id="ARBA00022692"/>
    </source>
</evidence>
<dbReference type="FunFam" id="1.20.1250.20:FF:000196">
    <property type="entry name" value="MFS toxin efflux pump (AflT)"/>
    <property type="match status" value="1"/>
</dbReference>
<feature type="transmembrane region" description="Helical" evidence="7">
    <location>
        <begin position="547"/>
        <end position="566"/>
    </location>
</feature>
<dbReference type="PANTHER" id="PTHR23501">
    <property type="entry name" value="MAJOR FACILITATOR SUPERFAMILY"/>
    <property type="match status" value="1"/>
</dbReference>
<evidence type="ECO:0000313" key="10">
    <source>
        <dbReference type="Proteomes" id="UP000266272"/>
    </source>
</evidence>
<feature type="region of interest" description="Disordered" evidence="6">
    <location>
        <begin position="1"/>
        <end position="32"/>
    </location>
</feature>
<keyword evidence="5 7" id="KW-0472">Membrane</keyword>
<feature type="transmembrane region" description="Helical" evidence="7">
    <location>
        <begin position="111"/>
        <end position="129"/>
    </location>
</feature>
<feature type="transmembrane region" description="Helical" evidence="7">
    <location>
        <begin position="407"/>
        <end position="427"/>
    </location>
</feature>
<dbReference type="InterPro" id="IPR036259">
    <property type="entry name" value="MFS_trans_sf"/>
</dbReference>
<feature type="transmembrane region" description="Helical" evidence="7">
    <location>
        <begin position="171"/>
        <end position="191"/>
    </location>
</feature>
<dbReference type="PRINTS" id="PR01036">
    <property type="entry name" value="TCRTETB"/>
</dbReference>
<evidence type="ECO:0000256" key="6">
    <source>
        <dbReference type="SAM" id="MobiDB-lite"/>
    </source>
</evidence>
<reference evidence="9 10" key="1">
    <citation type="journal article" date="2018" name="PLoS Pathog.">
        <title>Evolution of structural diversity of trichothecenes, a family of toxins produced by plant pathogenic and entomopathogenic fungi.</title>
        <authorList>
            <person name="Proctor R.H."/>
            <person name="McCormick S.P."/>
            <person name="Kim H.S."/>
            <person name="Cardoza R.E."/>
            <person name="Stanley A.M."/>
            <person name="Lindo L."/>
            <person name="Kelly A."/>
            <person name="Brown D.W."/>
            <person name="Lee T."/>
            <person name="Vaughan M.M."/>
            <person name="Alexander N.J."/>
            <person name="Busman M."/>
            <person name="Gutierrez S."/>
        </authorList>
    </citation>
    <scope>NUCLEOTIDE SEQUENCE [LARGE SCALE GENOMIC DNA]</scope>
    <source>
        <strain evidence="9 10">IBT 40837</strain>
    </source>
</reference>
<feature type="transmembrane region" description="Helical" evidence="7">
    <location>
        <begin position="229"/>
        <end position="252"/>
    </location>
</feature>
<comment type="caution">
    <text evidence="9">The sequence shown here is derived from an EMBL/GenBank/DDBJ whole genome shotgun (WGS) entry which is preliminary data.</text>
</comment>
<feature type="transmembrane region" description="Helical" evidence="7">
    <location>
        <begin position="303"/>
        <end position="323"/>
    </location>
</feature>
<dbReference type="Gene3D" id="1.20.1720.10">
    <property type="entry name" value="Multidrug resistance protein D"/>
    <property type="match status" value="1"/>
</dbReference>
<dbReference type="Gene3D" id="1.20.1250.20">
    <property type="entry name" value="MFS general substrate transporter like domains"/>
    <property type="match status" value="1"/>
</dbReference>
<protein>
    <submittedName>
        <fullName evidence="9">Mfs toxin efflux pump</fullName>
    </submittedName>
</protein>
<keyword evidence="2" id="KW-0813">Transport</keyword>
<keyword evidence="4 7" id="KW-1133">Transmembrane helix</keyword>
<evidence type="ECO:0000259" key="8">
    <source>
        <dbReference type="PROSITE" id="PS50850"/>
    </source>
</evidence>
<comment type="subcellular location">
    <subcellularLocation>
        <location evidence="1">Membrane</location>
        <topology evidence="1">Multi-pass membrane protein</topology>
    </subcellularLocation>
</comment>
<gene>
    <name evidence="9" type="ORF">TARUN_3924</name>
</gene>
<dbReference type="Proteomes" id="UP000266272">
    <property type="component" value="Unassembled WGS sequence"/>
</dbReference>
<dbReference type="InterPro" id="IPR011701">
    <property type="entry name" value="MFS"/>
</dbReference>
<organism evidence="9 10">
    <name type="scientific">Trichoderma arundinaceum</name>
    <dbReference type="NCBI Taxonomy" id="490622"/>
    <lineage>
        <taxon>Eukaryota</taxon>
        <taxon>Fungi</taxon>
        <taxon>Dikarya</taxon>
        <taxon>Ascomycota</taxon>
        <taxon>Pezizomycotina</taxon>
        <taxon>Sordariomycetes</taxon>
        <taxon>Hypocreomycetidae</taxon>
        <taxon>Hypocreales</taxon>
        <taxon>Hypocreaceae</taxon>
        <taxon>Trichoderma</taxon>
    </lineage>
</organism>
<dbReference type="Pfam" id="PF07690">
    <property type="entry name" value="MFS_1"/>
    <property type="match status" value="1"/>
</dbReference>
<dbReference type="OrthoDB" id="10021397at2759"/>
<feature type="transmembrane region" description="Helical" evidence="7">
    <location>
        <begin position="380"/>
        <end position="401"/>
    </location>
</feature>
<feature type="transmembrane region" description="Helical" evidence="7">
    <location>
        <begin position="272"/>
        <end position="291"/>
    </location>
</feature>
<evidence type="ECO:0000256" key="1">
    <source>
        <dbReference type="ARBA" id="ARBA00004141"/>
    </source>
</evidence>
<feature type="compositionally biased region" description="Polar residues" evidence="6">
    <location>
        <begin position="1"/>
        <end position="10"/>
    </location>
</feature>